<dbReference type="EMBL" id="ML120425">
    <property type="protein sequence ID" value="RPA95447.1"/>
    <property type="molecule type" value="Genomic_DNA"/>
</dbReference>
<reference evidence="2 3" key="1">
    <citation type="journal article" date="2018" name="Nat. Ecol. Evol.">
        <title>Pezizomycetes genomes reveal the molecular basis of ectomycorrhizal truffle lifestyle.</title>
        <authorList>
            <person name="Murat C."/>
            <person name="Payen T."/>
            <person name="Noel B."/>
            <person name="Kuo A."/>
            <person name="Morin E."/>
            <person name="Chen J."/>
            <person name="Kohler A."/>
            <person name="Krizsan K."/>
            <person name="Balestrini R."/>
            <person name="Da Silva C."/>
            <person name="Montanini B."/>
            <person name="Hainaut M."/>
            <person name="Levati E."/>
            <person name="Barry K.W."/>
            <person name="Belfiori B."/>
            <person name="Cichocki N."/>
            <person name="Clum A."/>
            <person name="Dockter R.B."/>
            <person name="Fauchery L."/>
            <person name="Guy J."/>
            <person name="Iotti M."/>
            <person name="Le Tacon F."/>
            <person name="Lindquist E.A."/>
            <person name="Lipzen A."/>
            <person name="Malagnac F."/>
            <person name="Mello A."/>
            <person name="Molinier V."/>
            <person name="Miyauchi S."/>
            <person name="Poulain J."/>
            <person name="Riccioni C."/>
            <person name="Rubini A."/>
            <person name="Sitrit Y."/>
            <person name="Splivallo R."/>
            <person name="Traeger S."/>
            <person name="Wang M."/>
            <person name="Zifcakova L."/>
            <person name="Wipf D."/>
            <person name="Zambonelli A."/>
            <person name="Paolocci F."/>
            <person name="Nowrousian M."/>
            <person name="Ottonello S."/>
            <person name="Baldrian P."/>
            <person name="Spatafora J.W."/>
            <person name="Henrissat B."/>
            <person name="Nagy L.G."/>
            <person name="Aury J.M."/>
            <person name="Wincker P."/>
            <person name="Grigoriev I.V."/>
            <person name="Bonfante P."/>
            <person name="Martin F.M."/>
        </authorList>
    </citation>
    <scope>NUCLEOTIDE SEQUENCE [LARGE SCALE GENOMIC DNA]</scope>
    <source>
        <strain evidence="2 3">120613-1</strain>
    </source>
</reference>
<keyword evidence="3" id="KW-1185">Reference proteome</keyword>
<keyword evidence="1" id="KW-0472">Membrane</keyword>
<accession>A0A3N4JDU9</accession>
<gene>
    <name evidence="2" type="ORF">L873DRAFT_1311925</name>
</gene>
<keyword evidence="1" id="KW-0812">Transmembrane</keyword>
<name>A0A3N4JDU9_9PEZI</name>
<feature type="transmembrane region" description="Helical" evidence="1">
    <location>
        <begin position="80"/>
        <end position="100"/>
    </location>
</feature>
<organism evidence="2 3">
    <name type="scientific">Choiromyces venosus 120613-1</name>
    <dbReference type="NCBI Taxonomy" id="1336337"/>
    <lineage>
        <taxon>Eukaryota</taxon>
        <taxon>Fungi</taxon>
        <taxon>Dikarya</taxon>
        <taxon>Ascomycota</taxon>
        <taxon>Pezizomycotina</taxon>
        <taxon>Pezizomycetes</taxon>
        <taxon>Pezizales</taxon>
        <taxon>Tuberaceae</taxon>
        <taxon>Choiromyces</taxon>
    </lineage>
</organism>
<dbReference type="Proteomes" id="UP000276215">
    <property type="component" value="Unassembled WGS sequence"/>
</dbReference>
<dbReference type="AlphaFoldDB" id="A0A3N4JDU9"/>
<evidence type="ECO:0000256" key="1">
    <source>
        <dbReference type="SAM" id="Phobius"/>
    </source>
</evidence>
<keyword evidence="1" id="KW-1133">Transmembrane helix</keyword>
<evidence type="ECO:0000313" key="2">
    <source>
        <dbReference type="EMBL" id="RPA95447.1"/>
    </source>
</evidence>
<protein>
    <submittedName>
        <fullName evidence="2">Uncharacterized protein</fullName>
    </submittedName>
</protein>
<evidence type="ECO:0000313" key="3">
    <source>
        <dbReference type="Proteomes" id="UP000276215"/>
    </source>
</evidence>
<proteinExistence type="predicted"/>
<sequence length="106" mass="11589">MTGLAGLPTCRPDHRLDWPLGITMGSLFPHTNIHCLLPLMSNRISSTNYSILLVSLLLHPTHKGACIIDSRLSLSCSLSFFLASCLAATILSFFSAHFVLPFVEDC</sequence>